<sequence>MLPHARRSTASTGADSDIFGRSSILSTASAARAERQPLLSGAPPPQVFAHPIECASLTSRLLLQWVTPSVSLANRPQTQTQVQPLQYQTQYQAQQQRQGRGSAKRGLQQADVWELPPSARAEPGANALQRAWITSGSLSLAFLKAHGLQFAGLGVLHAVVQLCDLFGPYVLFRSVLLLDQQDSETGHSLLFWLGILIFSRLLRALLSAFVHAELQASTLHLTAALQSLVFQKALRLSNSSARDVDALYAADVTQLLRGAACLHELWAAPLTLALSLALIEKFVGAAACGAAVGAVVVALVGSQVLDQLQFRSLDRLRRTREDRQSSTNEMVHAMPAVKLHAWEPAARSRVNATRGRELAALWRFQVRGAAEAAFNYAIPVLIATAALAAGYRHHSSTHPLTAASAFGTLVLVRLMQTPLRTLPEAALGARAAWKSLHNLSQFMDQEELNPYAVARRDSLGMVAKYDPQDVVVAVEDATLGWATNGPVVFQHLDVTVGAGELLVVHGRPGSGKSSFLSALLGEMQARDGSDGGGGRVYVGGSVAYCPQQFWLQQTQSVRNNILFGLPFDRRKYQRVLDACALVNPVAMLSAGDNTLIQDWNPTSGQQALVSLARACYSDADVYLLDEPLARVHPRSAAREIFSRCLLGLLRNKTRVVVTTRAAFINSEFVDDAIRFEDGGRLVHTRDIYEAKGRKEQEGDEDSDEEQEDIEEDWIHCSASGVDVVRPYEPPYVPTEDAADVEQLSIDNILGTTRDSLSERPLREYLSCETTAEAGWNEGEWLHKSIRGYTQVIGGVRVAVVLFVVLLVWQALQLMSELWIVYWVHSTNQTSLAGDQLIYSSLALGAGLLGLGYSLGISVAAVEGSRRAFLSLASAFLHAPLVFFDAFGAGSGRARSKRLSLARRRELERAYTDKDLTNVDTRLPLAAGAVVALGASTLTALLTAAVVTRYYAVLLVPVVYMYVQAGRLYLRPARDLLHLERTARQAARLHTTETLTGARVVRAFGLAHVHRVLGHHFWLLDVAARDAHLGLHIDQWLALRVQLYGAVVVGIVAASSFLALRNTLSTGLLALALYEALVVDAGALEALVRVWAWLSPVLPTATRIQTAVRGAEVITETAAYSTAAARRASAPITPNEVNPSLSWPTKGDLRFDAVSFRDPAAAIVDELTDMFEIGDGGAPPLALKGVSFRLQAGEKVAILESSAASSVSSVGRALLRLHELTAGRVVVDGVDIATLGLRTLRSRVACVSAAVPNAGLYDITVRTQLDPRGADIEDERLWGALRAVGLAANVATLDGPLPGASSLRENPTQRFLLSLARALLSEPSVVALAVAPVLVPPPEDELRLQPEPKFALDDSTLEVLQRVVHEELRDATVLLLLPSATASPQHDQTQRAMLLKAVDRVLVVVDGEMAELGAPSDLTVPVPSPDRLETLAEVPSRLELADLEHPEMQASGAESVTSGELVIDTTDSAVEFDTDSAVETEKKKAVAVSTEEGVVVALSSKQLDLPLTSLSARKDKALPDRNDVEQPLSARQAPLTARDGDHNNKEDPVEFFRRCYELEEDPFTLYTQSLVLKNQRQFAAASDLLRCLVANPNLTLEAQYHLAHFQVAFCRLARGDSVVNVSSELLRALPQKLVPKLEQQQAKDEQEPEVIDALEGIELLLHADIANLLALVTGLHDFGDVVEELLDCIYQDREELLARDAARLRLRIVTKDEELELLVQKSGKAAAPQLRAALRWAQGRAPAHVGAAQRLLQGVDKRLQEAQKSRKIRSDEAQEVRKLLAEKIHTSVGTRNESLAIEAYERQTGAKVRLTNEHFYFLTFPTPPTVDQLEAPVDYSKLTEQSQRSVVLKRQSKRVPDPKTVDLTVENSEIEEEETPEGFFSICGMVDGVADALTISTDDEWLLTPVVVEIKNRMRGFRNPPPLYDHIQLAVYMKLLGVEHGDLVQCIYGADQAAIQVSRVSLGVAPLCLPASPTGEVRDLWTEVIIPRLYTFTSTVQKLRDNELLRLAFLNGTEEERLAIVRNECDFL</sequence>
<dbReference type="SUPFAM" id="SSF52540">
    <property type="entry name" value="P-loop containing nucleoside triphosphate hydrolases"/>
    <property type="match status" value="2"/>
</dbReference>
<evidence type="ECO:0000256" key="9">
    <source>
        <dbReference type="SAM" id="MobiDB-lite"/>
    </source>
</evidence>
<feature type="domain" description="ABC transporter" evidence="11">
    <location>
        <begin position="1164"/>
        <end position="1430"/>
    </location>
</feature>
<dbReference type="InterPro" id="IPR050173">
    <property type="entry name" value="ABC_transporter_C-like"/>
</dbReference>
<evidence type="ECO:0000259" key="11">
    <source>
        <dbReference type="PROSITE" id="PS50893"/>
    </source>
</evidence>
<evidence type="ECO:0000256" key="3">
    <source>
        <dbReference type="ARBA" id="ARBA00022692"/>
    </source>
</evidence>
<feature type="domain" description="ABC transmembrane type-1" evidence="12">
    <location>
        <begin position="799"/>
        <end position="1072"/>
    </location>
</feature>
<keyword evidence="3 10" id="KW-0812">Transmembrane</keyword>
<reference evidence="13" key="1">
    <citation type="submission" date="2023-08" db="EMBL/GenBank/DDBJ databases">
        <title>Reference Genome Resource for the Citrus Pathogen Phytophthora citrophthora.</title>
        <authorList>
            <person name="Moller H."/>
            <person name="Coetzee B."/>
            <person name="Rose L.J."/>
            <person name="Van Niekerk J.M."/>
        </authorList>
    </citation>
    <scope>NUCLEOTIDE SEQUENCE</scope>
    <source>
        <strain evidence="13">STE-U-9442</strain>
    </source>
</reference>
<dbReference type="Gene3D" id="1.20.1560.10">
    <property type="entry name" value="ABC transporter type 1, transmembrane domain"/>
    <property type="match status" value="2"/>
</dbReference>
<evidence type="ECO:0000313" key="14">
    <source>
        <dbReference type="Proteomes" id="UP001259832"/>
    </source>
</evidence>
<keyword evidence="6" id="KW-0067">ATP-binding</keyword>
<feature type="transmembrane region" description="Helical" evidence="10">
    <location>
        <begin position="922"/>
        <end position="942"/>
    </location>
</feature>
<feature type="transmembrane region" description="Helical" evidence="10">
    <location>
        <begin position="791"/>
        <end position="811"/>
    </location>
</feature>
<evidence type="ECO:0000256" key="7">
    <source>
        <dbReference type="ARBA" id="ARBA00022989"/>
    </source>
</evidence>
<feature type="domain" description="ABC transporter" evidence="11">
    <location>
        <begin position="472"/>
        <end position="709"/>
    </location>
</feature>
<accession>A0AAD9H108</accession>
<dbReference type="PROSITE" id="PS50893">
    <property type="entry name" value="ABC_TRANSPORTER_2"/>
    <property type="match status" value="2"/>
</dbReference>
<feature type="transmembrane region" description="Helical" evidence="10">
    <location>
        <begin position="868"/>
        <end position="888"/>
    </location>
</feature>
<dbReference type="Gene3D" id="3.40.50.300">
    <property type="entry name" value="P-loop containing nucleotide triphosphate hydrolases"/>
    <property type="match status" value="2"/>
</dbReference>
<dbReference type="EMBL" id="JASMQC010000002">
    <property type="protein sequence ID" value="KAK1947611.1"/>
    <property type="molecule type" value="Genomic_DNA"/>
</dbReference>
<keyword evidence="5" id="KW-0547">Nucleotide-binding</keyword>
<evidence type="ECO:0000259" key="12">
    <source>
        <dbReference type="PROSITE" id="PS50929"/>
    </source>
</evidence>
<dbReference type="SMART" id="SM00382">
    <property type="entry name" value="AAA"/>
    <property type="match status" value="1"/>
</dbReference>
<protein>
    <submittedName>
        <fullName evidence="13">Multidrug resistance-associated protein 1</fullName>
    </submittedName>
</protein>
<keyword evidence="7 10" id="KW-1133">Transmembrane helix</keyword>
<dbReference type="InterPro" id="IPR003439">
    <property type="entry name" value="ABC_transporter-like_ATP-bd"/>
</dbReference>
<feature type="transmembrane region" description="Helical" evidence="10">
    <location>
        <begin position="949"/>
        <end position="969"/>
    </location>
</feature>
<proteinExistence type="predicted"/>
<dbReference type="SUPFAM" id="SSF90123">
    <property type="entry name" value="ABC transporter transmembrane region"/>
    <property type="match status" value="2"/>
</dbReference>
<comment type="subcellular location">
    <subcellularLocation>
        <location evidence="1">Vacuole membrane</location>
        <topology evidence="1">Multi-pass membrane protein</topology>
    </subcellularLocation>
</comment>
<dbReference type="GO" id="GO:0016887">
    <property type="term" value="F:ATP hydrolysis activity"/>
    <property type="evidence" value="ECO:0007669"/>
    <property type="project" value="InterPro"/>
</dbReference>
<feature type="region of interest" description="Disordered" evidence="9">
    <location>
        <begin position="1513"/>
        <end position="1543"/>
    </location>
</feature>
<evidence type="ECO:0000313" key="13">
    <source>
        <dbReference type="EMBL" id="KAK1947611.1"/>
    </source>
</evidence>
<feature type="domain" description="ABC transmembrane type-1" evidence="12">
    <location>
        <begin position="151"/>
        <end position="423"/>
    </location>
</feature>
<feature type="transmembrane region" description="Helical" evidence="10">
    <location>
        <begin position="836"/>
        <end position="861"/>
    </location>
</feature>
<dbReference type="Pfam" id="PF00664">
    <property type="entry name" value="ABC_membrane"/>
    <property type="match status" value="2"/>
</dbReference>
<feature type="transmembrane region" description="Helical" evidence="10">
    <location>
        <begin position="282"/>
        <end position="305"/>
    </location>
</feature>
<evidence type="ECO:0000256" key="8">
    <source>
        <dbReference type="ARBA" id="ARBA00023136"/>
    </source>
</evidence>
<gene>
    <name evidence="13" type="ORF">P3T76_001621</name>
</gene>
<feature type="transmembrane region" description="Helical" evidence="10">
    <location>
        <begin position="1040"/>
        <end position="1059"/>
    </location>
</feature>
<evidence type="ECO:0000256" key="5">
    <source>
        <dbReference type="ARBA" id="ARBA00022741"/>
    </source>
</evidence>
<dbReference type="InterPro" id="IPR027417">
    <property type="entry name" value="P-loop_NTPase"/>
</dbReference>
<dbReference type="PANTHER" id="PTHR24223:SF443">
    <property type="entry name" value="MULTIDRUG-RESISTANCE LIKE PROTEIN 1, ISOFORM I"/>
    <property type="match status" value="1"/>
</dbReference>
<evidence type="ECO:0000256" key="4">
    <source>
        <dbReference type="ARBA" id="ARBA00022737"/>
    </source>
</evidence>
<dbReference type="Pfam" id="PF00005">
    <property type="entry name" value="ABC_tran"/>
    <property type="match status" value="1"/>
</dbReference>
<evidence type="ECO:0000256" key="10">
    <source>
        <dbReference type="SAM" id="Phobius"/>
    </source>
</evidence>
<dbReference type="PROSITE" id="PS50929">
    <property type="entry name" value="ABC_TM1F"/>
    <property type="match status" value="2"/>
</dbReference>
<dbReference type="GO" id="GO:0140359">
    <property type="term" value="F:ABC-type transporter activity"/>
    <property type="evidence" value="ECO:0007669"/>
    <property type="project" value="InterPro"/>
</dbReference>
<organism evidence="13 14">
    <name type="scientific">Phytophthora citrophthora</name>
    <dbReference type="NCBI Taxonomy" id="4793"/>
    <lineage>
        <taxon>Eukaryota</taxon>
        <taxon>Sar</taxon>
        <taxon>Stramenopiles</taxon>
        <taxon>Oomycota</taxon>
        <taxon>Peronosporomycetes</taxon>
        <taxon>Peronosporales</taxon>
        <taxon>Peronosporaceae</taxon>
        <taxon>Phytophthora</taxon>
    </lineage>
</organism>
<comment type="caution">
    <text evidence="13">The sequence shown here is derived from an EMBL/GenBank/DDBJ whole genome shotgun (WGS) entry which is preliminary data.</text>
</comment>
<evidence type="ECO:0000256" key="1">
    <source>
        <dbReference type="ARBA" id="ARBA00004128"/>
    </source>
</evidence>
<dbReference type="GO" id="GO:0005774">
    <property type="term" value="C:vacuolar membrane"/>
    <property type="evidence" value="ECO:0007669"/>
    <property type="project" value="UniProtKB-SubCell"/>
</dbReference>
<feature type="compositionally biased region" description="Basic and acidic residues" evidence="9">
    <location>
        <begin position="1513"/>
        <end position="1523"/>
    </location>
</feature>
<dbReference type="InterPro" id="IPR003593">
    <property type="entry name" value="AAA+_ATPase"/>
</dbReference>
<dbReference type="InterPro" id="IPR036640">
    <property type="entry name" value="ABC1_TM_sf"/>
</dbReference>
<dbReference type="GO" id="GO:0005524">
    <property type="term" value="F:ATP binding"/>
    <property type="evidence" value="ECO:0007669"/>
    <property type="project" value="UniProtKB-KW"/>
</dbReference>
<feature type="transmembrane region" description="Helical" evidence="10">
    <location>
        <begin position="1071"/>
        <end position="1093"/>
    </location>
</feature>
<dbReference type="Proteomes" id="UP001259832">
    <property type="component" value="Unassembled WGS sequence"/>
</dbReference>
<evidence type="ECO:0000256" key="6">
    <source>
        <dbReference type="ARBA" id="ARBA00022840"/>
    </source>
</evidence>
<evidence type="ECO:0000256" key="2">
    <source>
        <dbReference type="ARBA" id="ARBA00022448"/>
    </source>
</evidence>
<keyword evidence="4" id="KW-0677">Repeat</keyword>
<keyword evidence="2" id="KW-0813">Transport</keyword>
<dbReference type="PANTHER" id="PTHR24223">
    <property type="entry name" value="ATP-BINDING CASSETTE SUB-FAMILY C"/>
    <property type="match status" value="1"/>
</dbReference>
<dbReference type="InterPro" id="IPR011527">
    <property type="entry name" value="ABC1_TM_dom"/>
</dbReference>
<keyword evidence="8 10" id="KW-0472">Membrane</keyword>
<name>A0AAD9H108_9STRA</name>
<keyword evidence="14" id="KW-1185">Reference proteome</keyword>